<feature type="binding site" evidence="4">
    <location>
        <position position="22"/>
    </location>
    <ligand>
        <name>Zn(2+)</name>
        <dbReference type="ChEBI" id="CHEBI:29105"/>
        <label>1</label>
    </ligand>
</feature>
<dbReference type="GO" id="GO:0008270">
    <property type="term" value="F:zinc ion binding"/>
    <property type="evidence" value="ECO:0007669"/>
    <property type="project" value="InterPro"/>
</dbReference>
<dbReference type="GO" id="GO:0016787">
    <property type="term" value="F:hydrolase activity"/>
    <property type="evidence" value="ECO:0007669"/>
    <property type="project" value="UniProtKB-KW"/>
</dbReference>
<comment type="cofactor">
    <cofactor evidence="4">
        <name>a divalent metal cation</name>
        <dbReference type="ChEBI" id="CHEBI:60240"/>
    </cofactor>
    <text evidence="4">Binds 2 divalent metal cations per subunit.</text>
</comment>
<sequence>MGKVRTVLGDIDSSELGFTMAHEHVIHCPRGLFAPDNEWALRNFNIQLQMVKDYKSIGGGCLVDAMCRDQDGRAPAYLKVISETTGVHIIAATGVPFDYPGDREPLMDLSIVWKDKDVDEIAAGYVKEITEGMNGTTIKAGWIKAGTQYCYATPGEVKALKAGARAAIATGCPMHTHTDGGSFALEQLEIVLNEGLPANQFGIAHIDRNPDYWLHKKILETGAYLIYDGPGKVKYYPDSVRVDLLRRLVDDGFGKQIMLSNDMGKKSHHQAYGYGPGWGFIKQKFIPRLLDEGFTQETVDDFMINNPARFYSMRK</sequence>
<feature type="binding site" evidence="4">
    <location>
        <position position="177"/>
    </location>
    <ligand>
        <name>Zn(2+)</name>
        <dbReference type="ChEBI" id="CHEBI:29105"/>
        <label>2</label>
    </ligand>
</feature>
<keyword evidence="7" id="KW-1185">Reference proteome</keyword>
<dbReference type="Gene3D" id="3.20.20.140">
    <property type="entry name" value="Metal-dependent hydrolases"/>
    <property type="match status" value="1"/>
</dbReference>
<keyword evidence="2" id="KW-0378">Hydrolase</keyword>
<accession>A0A8J6J6E6</accession>
<dbReference type="Pfam" id="PF02126">
    <property type="entry name" value="PTE"/>
    <property type="match status" value="1"/>
</dbReference>
<comment type="similarity">
    <text evidence="5">Belongs to the metallo-dependent hydrolases superfamily. Phosphotriesterase family.</text>
</comment>
<dbReference type="AlphaFoldDB" id="A0A8J6J6E6"/>
<feature type="binding site" evidence="4">
    <location>
        <position position="24"/>
    </location>
    <ligand>
        <name>Zn(2+)</name>
        <dbReference type="ChEBI" id="CHEBI:29105"/>
        <label>1</label>
    </ligand>
</feature>
<feature type="modified residue" description="N6-carboxylysine" evidence="3 5">
    <location>
        <position position="144"/>
    </location>
</feature>
<protein>
    <submittedName>
        <fullName evidence="6">Phosphotriesterase-related protein</fullName>
    </submittedName>
</protein>
<dbReference type="RefSeq" id="WP_186907424.1">
    <property type="nucleotide sequence ID" value="NZ_JACOPP010000007.1"/>
</dbReference>
<evidence type="ECO:0000256" key="5">
    <source>
        <dbReference type="PROSITE-ProRule" id="PRU00679"/>
    </source>
</evidence>
<dbReference type="PROSITE" id="PS51347">
    <property type="entry name" value="PHOSPHOTRIESTERASE_2"/>
    <property type="match status" value="1"/>
</dbReference>
<evidence type="ECO:0000313" key="7">
    <source>
        <dbReference type="Proteomes" id="UP000661435"/>
    </source>
</evidence>
<dbReference type="InterPro" id="IPR001559">
    <property type="entry name" value="Phosphotriesterase"/>
</dbReference>
<feature type="binding site" description="via carbamate group" evidence="4">
    <location>
        <position position="144"/>
    </location>
    <ligand>
        <name>Zn(2+)</name>
        <dbReference type="ChEBI" id="CHEBI:29105"/>
        <label>2</label>
    </ligand>
</feature>
<feature type="binding site" evidence="4">
    <location>
        <position position="205"/>
    </location>
    <ligand>
        <name>Zn(2+)</name>
        <dbReference type="ChEBI" id="CHEBI:29105"/>
        <label>2</label>
    </ligand>
</feature>
<feature type="binding site" evidence="4">
    <location>
        <position position="262"/>
    </location>
    <ligand>
        <name>Zn(2+)</name>
        <dbReference type="ChEBI" id="CHEBI:29105"/>
        <label>1</label>
    </ligand>
</feature>
<dbReference type="SUPFAM" id="SSF51556">
    <property type="entry name" value="Metallo-dependent hydrolases"/>
    <property type="match status" value="1"/>
</dbReference>
<organism evidence="6 7">
    <name type="scientific">Lawsonibacter hominis</name>
    <dbReference type="NCBI Taxonomy" id="2763053"/>
    <lineage>
        <taxon>Bacteria</taxon>
        <taxon>Bacillati</taxon>
        <taxon>Bacillota</taxon>
        <taxon>Clostridia</taxon>
        <taxon>Eubacteriales</taxon>
        <taxon>Oscillospiraceae</taxon>
        <taxon>Lawsonibacter</taxon>
    </lineage>
</organism>
<feature type="binding site" description="via carbamate group" evidence="4">
    <location>
        <position position="144"/>
    </location>
    <ligand>
        <name>Zn(2+)</name>
        <dbReference type="ChEBI" id="CHEBI:29105"/>
        <label>1</label>
    </ligand>
</feature>
<dbReference type="PANTHER" id="PTHR10819:SF3">
    <property type="entry name" value="PHOSPHOTRIESTERASE-RELATED PROTEIN"/>
    <property type="match status" value="1"/>
</dbReference>
<name>A0A8J6J6E6_9FIRM</name>
<evidence type="ECO:0000256" key="4">
    <source>
        <dbReference type="PIRSR" id="PIRSR601559-51"/>
    </source>
</evidence>
<keyword evidence="1 4" id="KW-0479">Metal-binding</keyword>
<reference evidence="6" key="1">
    <citation type="submission" date="2020-08" db="EMBL/GenBank/DDBJ databases">
        <title>Genome public.</title>
        <authorList>
            <person name="Liu C."/>
            <person name="Sun Q."/>
        </authorList>
    </citation>
    <scope>NUCLEOTIDE SEQUENCE</scope>
    <source>
        <strain evidence="6">NSJ-51</strain>
    </source>
</reference>
<dbReference type="InterPro" id="IPR032466">
    <property type="entry name" value="Metal_Hydrolase"/>
</dbReference>
<comment type="caution">
    <text evidence="6">The sequence shown here is derived from an EMBL/GenBank/DDBJ whole genome shotgun (WGS) entry which is preliminary data.</text>
</comment>
<dbReference type="Proteomes" id="UP000661435">
    <property type="component" value="Unassembled WGS sequence"/>
</dbReference>
<dbReference type="PANTHER" id="PTHR10819">
    <property type="entry name" value="PHOSPHOTRIESTERASE-RELATED"/>
    <property type="match status" value="1"/>
</dbReference>
<dbReference type="EMBL" id="JACOPP010000007">
    <property type="protein sequence ID" value="MBC5733531.1"/>
    <property type="molecule type" value="Genomic_DNA"/>
</dbReference>
<gene>
    <name evidence="6" type="ORF">H8S57_07295</name>
</gene>
<evidence type="ECO:0000256" key="1">
    <source>
        <dbReference type="ARBA" id="ARBA00022723"/>
    </source>
</evidence>
<proteinExistence type="inferred from homology"/>
<evidence type="ECO:0000256" key="3">
    <source>
        <dbReference type="PIRSR" id="PIRSR601559-50"/>
    </source>
</evidence>
<evidence type="ECO:0000313" key="6">
    <source>
        <dbReference type="EMBL" id="MBC5733531.1"/>
    </source>
</evidence>
<evidence type="ECO:0000256" key="2">
    <source>
        <dbReference type="ARBA" id="ARBA00022801"/>
    </source>
</evidence>
<dbReference type="PIRSF" id="PIRSF016839">
    <property type="entry name" value="PhP"/>
    <property type="match status" value="1"/>
</dbReference>